<feature type="region of interest" description="Disordered" evidence="2">
    <location>
        <begin position="102"/>
        <end position="156"/>
    </location>
</feature>
<evidence type="ECO:0000256" key="1">
    <source>
        <dbReference type="SAM" id="Coils"/>
    </source>
</evidence>
<evidence type="ECO:0000313" key="3">
    <source>
        <dbReference type="EMBL" id="OUS44198.1"/>
    </source>
</evidence>
<dbReference type="InterPro" id="IPR040362">
    <property type="entry name" value="RELCH"/>
</dbReference>
<evidence type="ECO:0000256" key="2">
    <source>
        <dbReference type="SAM" id="MobiDB-lite"/>
    </source>
</evidence>
<organism evidence="3">
    <name type="scientific">Ostreococcus tauri</name>
    <name type="common">Marine green alga</name>
    <dbReference type="NCBI Taxonomy" id="70448"/>
    <lineage>
        <taxon>Eukaryota</taxon>
        <taxon>Viridiplantae</taxon>
        <taxon>Chlorophyta</taxon>
        <taxon>Mamiellophyceae</taxon>
        <taxon>Mamiellales</taxon>
        <taxon>Bathycoccaceae</taxon>
        <taxon>Ostreococcus</taxon>
    </lineage>
</organism>
<dbReference type="GO" id="GO:0005802">
    <property type="term" value="C:trans-Golgi network"/>
    <property type="evidence" value="ECO:0007669"/>
    <property type="project" value="InterPro"/>
</dbReference>
<reference evidence="3" key="1">
    <citation type="submission" date="2017-04" db="EMBL/GenBank/DDBJ databases">
        <title>Population genomics of picophytoplankton unveils novel chromosome hypervariability.</title>
        <authorList>
            <consortium name="DOE Joint Genome Institute"/>
            <person name="Blanc-Mathieu R."/>
            <person name="Krasovec M."/>
            <person name="Hebrard M."/>
            <person name="Yau S."/>
            <person name="Desgranges E."/>
            <person name="Martin J."/>
            <person name="Schackwitz W."/>
            <person name="Kuo A."/>
            <person name="Salin G."/>
            <person name="Donnadieu C."/>
            <person name="Desdevises Y."/>
            <person name="Sanchez-Ferandin S."/>
            <person name="Moreau H."/>
            <person name="Rivals E."/>
            <person name="Grigoriev I.V."/>
            <person name="Grimsley N."/>
            <person name="Eyre-Walker A."/>
            <person name="Piganeau G."/>
        </authorList>
    </citation>
    <scope>NUCLEOTIDE SEQUENCE [LARGE SCALE GENOMIC DNA]</scope>
    <source>
        <strain evidence="3">RCC 1115</strain>
    </source>
</reference>
<feature type="coiled-coil region" evidence="1">
    <location>
        <begin position="227"/>
        <end position="254"/>
    </location>
</feature>
<keyword evidence="1" id="KW-0175">Coiled coil</keyword>
<accession>A0A1Y5I3U6</accession>
<dbReference type="InterPro" id="IPR016024">
    <property type="entry name" value="ARM-type_fold"/>
</dbReference>
<feature type="compositionally biased region" description="Gly residues" evidence="2">
    <location>
        <begin position="109"/>
        <end position="119"/>
    </location>
</feature>
<proteinExistence type="predicted"/>
<name>A0A1Y5I3U6_OSTTA</name>
<dbReference type="Proteomes" id="UP000195557">
    <property type="component" value="Unassembled WGS sequence"/>
</dbReference>
<dbReference type="AlphaFoldDB" id="A0A1Y5I3U6"/>
<gene>
    <name evidence="3" type="ORF">BE221DRAFT_193620</name>
</gene>
<dbReference type="PANTHER" id="PTHR32059:SF0">
    <property type="entry name" value="RAB11-BINDING PROTEIN RELCH"/>
    <property type="match status" value="1"/>
</dbReference>
<sequence length="978" mass="105579">MSPSEEDELLNTVLFLINGNYLCALYELYVDARRTNALEKSVAAENTLKSFFADKTRFPPEVFKAVSDAFDSGVSASRVIEAESRAAVAEYELRLLREDLDAQRRDGTDGGGDGSGSNGQGRSTVKAMEDDDAFSNRPDTAIGMDRASTGSRASGSDIDARLDAATYEYLSRRGYKATALSMRDESRTAATLNEKDFMSDKETWGEFGALRRMYERARMTEQTASALEQANSHSEDVENELIRARARLEELEHTSTSAIESEATMSAALTRAQDELSALRGSSTVWEKRAVHAESEVSRLLSELRTEKGDWSSTENGAPRTTIEENETLDACVSFIGKIAPKIAPAARIELLPMISRACERAAGDKDRASRAARLFFDLYASPSDSQRDAIAIAIAGVGERVGMKAFEAIFTQSCLDVKEMATLSSEARVLALDVVVKIGTSSWFTSTSLVTDWFRFAAVDPNDEMRTACARAAERFVLATSPDETSMETIDTLFIALVRDESDDVSEVARLTLAPAVARCYLRSNPQHFMQLARKVLEQARDALRSGWTGEGHDRVFLGWLSPEDGDRHRWCATSMMKTFESFCPSISDALGASKPSSVEDDVSVALSKDIPDSWTLAKWCVNDASDMITEVISSTARDVVGQESVRECICTAVAAWCGVLGPAATRRTFLGKLNDACGVSHDQRSAVLPILLAGVVPYTPSGDTVLGDYLKRLIRQTESAAADEIIDATRLLAAFERHTSSLIGALKECSYPIADNTPNVRVITARLVAATSEILHLEQVLADVYPMLNALRSDPDEGVRAEAALALAAVACAHYETFEPTMQTMRQLEALVSDPSANVRVACVQALARGAEVPGTSFSASAAGAISAISNLPAVEPALALALFDAARLMLGTDGDLFPHLAPALESLLNAEALDQARRAQAETMLRDGGWSAASSSIASSNANVANVRAQKPTGVVSGTFGRLKSRLSRNPSAAR</sequence>
<dbReference type="SUPFAM" id="SSF48371">
    <property type="entry name" value="ARM repeat"/>
    <property type="match status" value="1"/>
</dbReference>
<dbReference type="EMBL" id="KZ155825">
    <property type="protein sequence ID" value="OUS44198.1"/>
    <property type="molecule type" value="Genomic_DNA"/>
</dbReference>
<dbReference type="Gene3D" id="1.25.10.10">
    <property type="entry name" value="Leucine-rich Repeat Variant"/>
    <property type="match status" value="2"/>
</dbReference>
<dbReference type="GO" id="GO:0055037">
    <property type="term" value="C:recycling endosome"/>
    <property type="evidence" value="ECO:0007669"/>
    <property type="project" value="TreeGrafter"/>
</dbReference>
<dbReference type="eggNOG" id="KOG0211">
    <property type="taxonomic scope" value="Eukaryota"/>
</dbReference>
<dbReference type="PANTHER" id="PTHR32059">
    <property type="entry name" value="RAB11-BINDING PROTEIN RELCH"/>
    <property type="match status" value="1"/>
</dbReference>
<dbReference type="GO" id="GO:0032367">
    <property type="term" value="P:intracellular cholesterol transport"/>
    <property type="evidence" value="ECO:0007669"/>
    <property type="project" value="InterPro"/>
</dbReference>
<protein>
    <submittedName>
        <fullName evidence="3">Armadillo-type protein</fullName>
    </submittedName>
</protein>
<dbReference type="InterPro" id="IPR011989">
    <property type="entry name" value="ARM-like"/>
</dbReference>